<reference evidence="1" key="1">
    <citation type="submission" date="2024-07" db="EMBL/GenBank/DDBJ databases">
        <authorList>
            <person name="Biller S.J."/>
        </authorList>
    </citation>
    <scope>NUCLEOTIDE SEQUENCE</scope>
    <source>
        <strain evidence="1">WC2420</strain>
    </source>
</reference>
<protein>
    <submittedName>
        <fullName evidence="1">Uncharacterized protein</fullName>
    </submittedName>
</protein>
<proteinExistence type="predicted"/>
<dbReference type="EMBL" id="CP165628">
    <property type="protein sequence ID" value="XDU73857.1"/>
    <property type="molecule type" value="Genomic_DNA"/>
</dbReference>
<evidence type="ECO:0000313" key="1">
    <source>
        <dbReference type="EMBL" id="XDU73857.1"/>
    </source>
</evidence>
<accession>A0AB39VW54</accession>
<dbReference type="RefSeq" id="WP_369790152.1">
    <property type="nucleotide sequence ID" value="NZ_CP165628.1"/>
</dbReference>
<organism evidence="1">
    <name type="scientific">Rouxiella sp. WC2420</name>
    <dbReference type="NCBI Taxonomy" id="3234145"/>
    <lineage>
        <taxon>Bacteria</taxon>
        <taxon>Pseudomonadati</taxon>
        <taxon>Pseudomonadota</taxon>
        <taxon>Gammaproteobacteria</taxon>
        <taxon>Enterobacterales</taxon>
        <taxon>Yersiniaceae</taxon>
        <taxon>Rouxiella</taxon>
    </lineage>
</organism>
<gene>
    <name evidence="1" type="ORF">AB3G37_07200</name>
</gene>
<name>A0AB39VW54_9GAMM</name>
<sequence>MVITDEAKGNALIGEAAMNLIFNREEVTVSTLLKKLKTMAEHELDEGRLLLMHEVCRWLRGFLSLGSLSPERAGWLESALMGDAANFPENAIRFESLRAIKE</sequence>
<dbReference type="AlphaFoldDB" id="A0AB39VW54"/>